<evidence type="ECO:0000313" key="2">
    <source>
        <dbReference type="EMBL" id="QGG39905.1"/>
    </source>
</evidence>
<gene>
    <name evidence="2" type="ORF">GEV26_00105</name>
</gene>
<feature type="region of interest" description="Disordered" evidence="1">
    <location>
        <begin position="117"/>
        <end position="141"/>
    </location>
</feature>
<keyword evidence="3" id="KW-1185">Reference proteome</keyword>
<feature type="compositionally biased region" description="Low complexity" evidence="1">
    <location>
        <begin position="43"/>
        <end position="52"/>
    </location>
</feature>
<reference evidence="2 3" key="1">
    <citation type="submission" date="2019-11" db="EMBL/GenBank/DDBJ databases">
        <authorList>
            <person name="Li J."/>
        </authorList>
    </citation>
    <scope>NUCLEOTIDE SEQUENCE [LARGE SCALE GENOMIC DNA]</scope>
    <source>
        <strain evidence="2 3">MF47</strain>
        <plasmid evidence="2 3">p001</plasmid>
    </source>
</reference>
<name>A0A5Q2MHW6_9ACTN</name>
<feature type="compositionally biased region" description="Basic and acidic residues" evidence="1">
    <location>
        <begin position="125"/>
        <end position="141"/>
    </location>
</feature>
<dbReference type="AlphaFoldDB" id="A0A5Q2MHW6"/>
<evidence type="ECO:0000256" key="1">
    <source>
        <dbReference type="SAM" id="MobiDB-lite"/>
    </source>
</evidence>
<dbReference type="KEGG" id="aef:GEV26_00105"/>
<proteinExistence type="predicted"/>
<protein>
    <submittedName>
        <fullName evidence="2">Uncharacterized protein</fullName>
    </submittedName>
</protein>
<dbReference type="EMBL" id="CP045736">
    <property type="protein sequence ID" value="QGG39905.1"/>
    <property type="molecule type" value="Genomic_DNA"/>
</dbReference>
<accession>A0A5Q2MHW6</accession>
<keyword evidence="2" id="KW-0614">Plasmid</keyword>
<feature type="region of interest" description="Disordered" evidence="1">
    <location>
        <begin position="160"/>
        <end position="187"/>
    </location>
</feature>
<geneLocation type="plasmid" evidence="2 3">
    <name>p001</name>
</geneLocation>
<sequence>MSEQPDETSEIVRAGMRATMTVAAQAAQRAMRAREQQQRERQAQSQQRAAELQARHDAERSAAVAALSPVSRDDWWATARPQDIADMYETAHTWEDLDPAARAAANRIRREVDTHYGIDPSSLDRSNDLNHDSLSEREQARLDSDAAVAISADAAAERVEHEGADTAYASASQSRADALWDSSGRREDTVASLEGVASAEAVRSCMLADTGQGARARSAVGPRTAQKILPVATSSLPGIAPHQTRKARH</sequence>
<evidence type="ECO:0000313" key="3">
    <source>
        <dbReference type="Proteomes" id="UP000392064"/>
    </source>
</evidence>
<feature type="compositionally biased region" description="Basic and acidic residues" evidence="1">
    <location>
        <begin position="32"/>
        <end position="42"/>
    </location>
</feature>
<dbReference type="RefSeq" id="WP_153651179.1">
    <property type="nucleotide sequence ID" value="NZ_CP045736.1"/>
</dbReference>
<dbReference type="Proteomes" id="UP000392064">
    <property type="component" value="Plasmid p001"/>
</dbReference>
<feature type="region of interest" description="Disordered" evidence="1">
    <location>
        <begin position="26"/>
        <end position="67"/>
    </location>
</feature>
<organism evidence="2 3">
    <name type="scientific">Aeromicrobium yanjiei</name>
    <dbReference type="NCBI Taxonomy" id="2662028"/>
    <lineage>
        <taxon>Bacteria</taxon>
        <taxon>Bacillati</taxon>
        <taxon>Actinomycetota</taxon>
        <taxon>Actinomycetes</taxon>
        <taxon>Propionibacteriales</taxon>
        <taxon>Nocardioidaceae</taxon>
        <taxon>Aeromicrobium</taxon>
    </lineage>
</organism>